<dbReference type="InterPro" id="IPR003835">
    <property type="entry name" value="Glyco_trans_19"/>
</dbReference>
<comment type="similarity">
    <text evidence="2 11">Belongs to the LpxB family.</text>
</comment>
<evidence type="ECO:0000313" key="14">
    <source>
        <dbReference type="Proteomes" id="UP000021315"/>
    </source>
</evidence>
<keyword evidence="7 11" id="KW-0328">Glycosyltransferase</keyword>
<dbReference type="STRING" id="1453999.AW06_003874"/>
<evidence type="ECO:0000256" key="7">
    <source>
        <dbReference type="ARBA" id="ARBA00022676"/>
    </source>
</evidence>
<dbReference type="AlphaFoldDB" id="A0A080M3Z1"/>
<dbReference type="GO" id="GO:0008915">
    <property type="term" value="F:lipid-A-disaccharide synthase activity"/>
    <property type="evidence" value="ECO:0007669"/>
    <property type="project" value="UniProtKB-UniRule"/>
</dbReference>
<sequence length="393" mass="42946">MTAGVLRIAMVAGEASGDLLASQLIEALQARLPNAVFYGVGGPKMLGRGFDAWHPLEKLAVRGYVEVLRHYREIAGIRADLKRRLLADPPDVFIGVDAPDFNLGLEKTLKQRGIATIHYVSPSIWAWRGGRIHKIGAAVARVLALFPFEPEIYQKQGIPVSYVGHPLADMLPVEDGRESARTLLGLPLLAAVFALLPGSRQSELQYMADTFIETALRIHAEIPDALFLVPLATRETRLLFEAALHRCQAQERPIRLLFGHAHQAMMAADVVLVASGTATLEAALLKRPMVIAYKMAPLSWWLMQRIGGYLPYCGLPNVLAGRFIVPEFIQDDATPDNLAQALLNLYADKTVCDGLKAQFRALHLQLRQNAAEKAALAVIGCLPPLLSKHAAAS</sequence>
<evidence type="ECO:0000256" key="5">
    <source>
        <dbReference type="ARBA" id="ARBA00022516"/>
    </source>
</evidence>
<evidence type="ECO:0000256" key="9">
    <source>
        <dbReference type="ARBA" id="ARBA00023098"/>
    </source>
</evidence>
<accession>A0A7D5SUQ3</accession>
<dbReference type="EC" id="2.4.1.182" evidence="3 11"/>
<evidence type="ECO:0000256" key="1">
    <source>
        <dbReference type="ARBA" id="ARBA00002056"/>
    </source>
</evidence>
<reference evidence="13 15" key="2">
    <citation type="journal article" date="2019" name="Microbiome">
        <title>Annotated bacterial chromosomes from frame-shift-corrected long-read metagenomic data.</title>
        <authorList>
            <person name="Arumugam K."/>
            <person name="Bagci C."/>
            <person name="Bessarab I."/>
            <person name="Beier S."/>
            <person name="Buchfink B."/>
            <person name="Gorska A."/>
            <person name="Qiu G."/>
            <person name="Huson D.H."/>
            <person name="Williams R.B.H."/>
        </authorList>
    </citation>
    <scope>NUCLEOTIDE SEQUENCE [LARGE SCALE GENOMIC DNA]</scope>
    <source>
        <strain evidence="13">SSA1</strain>
    </source>
</reference>
<evidence type="ECO:0000256" key="10">
    <source>
        <dbReference type="ARBA" id="ARBA00048975"/>
    </source>
</evidence>
<keyword evidence="6 11" id="KW-0441">Lipid A biosynthesis</keyword>
<proteinExistence type="inferred from homology"/>
<reference evidence="13" key="3">
    <citation type="submission" date="2020-06" db="EMBL/GenBank/DDBJ databases">
        <authorList>
            <person name="Arumugam K."/>
            <person name="Besarab I."/>
            <person name="Haryono M."/>
            <person name="Bagci C."/>
            <person name="Beier S."/>
            <person name="Buchfink B."/>
            <person name="Gorska A."/>
            <person name="Qiu G."/>
            <person name="Huson D.H."/>
            <person name="Williams R.B."/>
        </authorList>
    </citation>
    <scope>NUCLEOTIDE SEQUENCE</scope>
    <source>
        <strain evidence="13">SSA1</strain>
    </source>
</reference>
<protein>
    <recommendedName>
        <fullName evidence="4 11">Lipid-A-disaccharide synthase</fullName>
        <ecNumber evidence="3 11">2.4.1.182</ecNumber>
    </recommendedName>
</protein>
<comment type="catalytic activity">
    <reaction evidence="10 11">
        <text>a lipid X + a UDP-2-N,3-O-bis[(3R)-3-hydroxyacyl]-alpha-D-glucosamine = a lipid A disaccharide + UDP + H(+)</text>
        <dbReference type="Rhea" id="RHEA:67828"/>
        <dbReference type="ChEBI" id="CHEBI:15378"/>
        <dbReference type="ChEBI" id="CHEBI:58223"/>
        <dbReference type="ChEBI" id="CHEBI:137748"/>
        <dbReference type="ChEBI" id="CHEBI:176338"/>
        <dbReference type="ChEBI" id="CHEBI:176343"/>
        <dbReference type="EC" id="2.4.1.182"/>
    </reaction>
</comment>
<keyword evidence="14" id="KW-1185">Reference proteome</keyword>
<name>A0A080M3Z1_9PROT</name>
<dbReference type="KEGG" id="acog:HWD57_21020"/>
<dbReference type="EMBL" id="JDST02000105">
    <property type="protein sequence ID" value="KFB75125.1"/>
    <property type="molecule type" value="Genomic_DNA"/>
</dbReference>
<dbReference type="Pfam" id="PF02684">
    <property type="entry name" value="LpxB"/>
    <property type="match status" value="1"/>
</dbReference>
<dbReference type="UniPathway" id="UPA00973"/>
<evidence type="ECO:0000313" key="15">
    <source>
        <dbReference type="Proteomes" id="UP000509684"/>
    </source>
</evidence>
<dbReference type="Proteomes" id="UP000509684">
    <property type="component" value="Chromosome"/>
</dbReference>
<evidence type="ECO:0000256" key="6">
    <source>
        <dbReference type="ARBA" id="ARBA00022556"/>
    </source>
</evidence>
<evidence type="ECO:0000256" key="11">
    <source>
        <dbReference type="HAMAP-Rule" id="MF_00392"/>
    </source>
</evidence>
<dbReference type="RefSeq" id="WP_034952731.1">
    <property type="nucleotide sequence ID" value="NZ_JDST02000105.1"/>
</dbReference>
<dbReference type="GO" id="GO:0005543">
    <property type="term" value="F:phospholipid binding"/>
    <property type="evidence" value="ECO:0007669"/>
    <property type="project" value="TreeGrafter"/>
</dbReference>
<evidence type="ECO:0000256" key="2">
    <source>
        <dbReference type="ARBA" id="ARBA00007868"/>
    </source>
</evidence>
<dbReference type="Proteomes" id="UP000021315">
    <property type="component" value="Unassembled WGS sequence"/>
</dbReference>
<keyword evidence="5 11" id="KW-0444">Lipid biosynthesis</keyword>
<keyword evidence="8 11" id="KW-0808">Transferase</keyword>
<dbReference type="PANTHER" id="PTHR30372">
    <property type="entry name" value="LIPID-A-DISACCHARIDE SYNTHASE"/>
    <property type="match status" value="1"/>
</dbReference>
<comment type="function">
    <text evidence="1 11">Condensation of UDP-2,3-diacylglucosamine and 2,3-diacylglucosamine-1-phosphate to form lipid A disaccharide, a precursor of lipid A, a phosphorylated glycolipid that anchors the lipopolysaccharide to the outer membrane of the cell.</text>
</comment>
<comment type="pathway">
    <text evidence="11">Bacterial outer membrane biogenesis; LPS lipid A biosynthesis.</text>
</comment>
<dbReference type="GO" id="GO:0016020">
    <property type="term" value="C:membrane"/>
    <property type="evidence" value="ECO:0007669"/>
    <property type="project" value="GOC"/>
</dbReference>
<evidence type="ECO:0000256" key="4">
    <source>
        <dbReference type="ARBA" id="ARBA00020902"/>
    </source>
</evidence>
<accession>A0A080M3Z1</accession>
<dbReference type="SUPFAM" id="SSF53756">
    <property type="entry name" value="UDP-Glycosyltransferase/glycogen phosphorylase"/>
    <property type="match status" value="1"/>
</dbReference>
<dbReference type="NCBIfam" id="TIGR00215">
    <property type="entry name" value="lpxB"/>
    <property type="match status" value="1"/>
</dbReference>
<evidence type="ECO:0000313" key="12">
    <source>
        <dbReference type="EMBL" id="KFB75125.1"/>
    </source>
</evidence>
<dbReference type="GO" id="GO:0009245">
    <property type="term" value="P:lipid A biosynthetic process"/>
    <property type="evidence" value="ECO:0007669"/>
    <property type="project" value="UniProtKB-UniRule"/>
</dbReference>
<evidence type="ECO:0000313" key="13">
    <source>
        <dbReference type="EMBL" id="QLH51981.1"/>
    </source>
</evidence>
<reference evidence="12 14" key="1">
    <citation type="submission" date="2014-02" db="EMBL/GenBank/DDBJ databases">
        <title>Expanding our view of genomic diversity in Candidatus Accumulibacter clades.</title>
        <authorList>
            <person name="Skennerton C.T."/>
            <person name="Barr J.J."/>
            <person name="Slater F.R."/>
            <person name="Bond P.L."/>
            <person name="Tyson G.W."/>
        </authorList>
    </citation>
    <scope>NUCLEOTIDE SEQUENCE [LARGE SCALE GENOMIC DNA]</scope>
    <source>
        <strain evidence="14">SK-02</strain>
    </source>
</reference>
<evidence type="ECO:0000256" key="3">
    <source>
        <dbReference type="ARBA" id="ARBA00012687"/>
    </source>
</evidence>
<gene>
    <name evidence="11 12" type="primary">lpxB</name>
    <name evidence="12" type="ORF">AW06_003874</name>
    <name evidence="13" type="ORF">HWD57_21020</name>
</gene>
<organism evidence="12 14">
    <name type="scientific">Candidatus Accumulibacter cognatus</name>
    <dbReference type="NCBI Taxonomy" id="2954383"/>
    <lineage>
        <taxon>Bacteria</taxon>
        <taxon>Pseudomonadati</taxon>
        <taxon>Pseudomonadota</taxon>
        <taxon>Betaproteobacteria</taxon>
        <taxon>Candidatus Accumulibacter</taxon>
    </lineage>
</organism>
<evidence type="ECO:0000256" key="8">
    <source>
        <dbReference type="ARBA" id="ARBA00022679"/>
    </source>
</evidence>
<keyword evidence="9 11" id="KW-0443">Lipid metabolism</keyword>
<dbReference type="HAMAP" id="MF_00392">
    <property type="entry name" value="LpxB"/>
    <property type="match status" value="1"/>
</dbReference>
<dbReference type="EMBL" id="CP058708">
    <property type="protein sequence ID" value="QLH51981.1"/>
    <property type="molecule type" value="Genomic_DNA"/>
</dbReference>
<dbReference type="PANTHER" id="PTHR30372:SF4">
    <property type="entry name" value="LIPID-A-DISACCHARIDE SYNTHASE, MITOCHONDRIAL-RELATED"/>
    <property type="match status" value="1"/>
</dbReference>